<proteinExistence type="predicted"/>
<feature type="domain" description="Reverse transcriptase Ty1/copia-type" evidence="1">
    <location>
        <begin position="42"/>
        <end position="228"/>
    </location>
</feature>
<evidence type="ECO:0000313" key="3">
    <source>
        <dbReference type="Proteomes" id="UP001295423"/>
    </source>
</evidence>
<dbReference type="InterPro" id="IPR013103">
    <property type="entry name" value="RVT_2"/>
</dbReference>
<keyword evidence="3" id="KW-1185">Reference proteome</keyword>
<dbReference type="AlphaFoldDB" id="A0AAD2JMR5"/>
<reference evidence="2" key="1">
    <citation type="submission" date="2023-08" db="EMBL/GenBank/DDBJ databases">
        <authorList>
            <person name="Audoor S."/>
            <person name="Bilcke G."/>
        </authorList>
    </citation>
    <scope>NUCLEOTIDE SEQUENCE</scope>
</reference>
<evidence type="ECO:0000313" key="2">
    <source>
        <dbReference type="EMBL" id="CAJ1965606.1"/>
    </source>
</evidence>
<dbReference type="Proteomes" id="UP001295423">
    <property type="component" value="Unassembled WGS sequence"/>
</dbReference>
<dbReference type="InterPro" id="IPR043502">
    <property type="entry name" value="DNA/RNA_pol_sf"/>
</dbReference>
<sequence>MKESFPLEVADYAKLKAIEDEPAFAWWVPHVHKKQAPAALKYSTVVARDSVRILLTIVALNGLDVQCADIQNAFLTAPNLEKCYMIVGPEFGDEEGKTFIVRRALYGLESAALAFRSHLAETLENLGFYSSYADPDVWMGAAIKADGEEYYEYILCYVDDILCMSENAKDVMEQISYKFKFKKDKIEQPESYLGAGVKRKVLDGQHMWTMSSCDYVTAAVKATLKDNQRWNLPKKAVTPMNSDYTPELGVSSELNAYDHTYFQELIGVWWATEIGRVDILLGVSLLSQYQAGPREGHMEQLLRIFPTELMDILARRPKYVSPKEMAHIVGVIRSASEIAPWGTFLSFNLQNALASATRNAYSTGRTWWTRSWIYLSNIAIATIHQLLETLLLLESCPLWSRPIALYLERDPTHRVYSDASYAGIGGWSSDFGFLWRICRDVLARAGFDMKPIDIVSLEPSDIAHGGLHINPLEFLGALLNLWITIKLVMKAGPRAGGYIIDLLADNITALSWMSLASRTKNPLLQGLARLGAALLVCAAELLTKVAPKHFPGDQNVVADALSRPPTRASPNQNVLDCVIAQWSQLDKCRICLLPFKLLSEIALVQGSNDQSFDS</sequence>
<dbReference type="EMBL" id="CAKOGP040002203">
    <property type="protein sequence ID" value="CAJ1965606.1"/>
    <property type="molecule type" value="Genomic_DNA"/>
</dbReference>
<dbReference type="Pfam" id="PF07727">
    <property type="entry name" value="RVT_2"/>
    <property type="match status" value="1"/>
</dbReference>
<organism evidence="2 3">
    <name type="scientific">Cylindrotheca closterium</name>
    <dbReference type="NCBI Taxonomy" id="2856"/>
    <lineage>
        <taxon>Eukaryota</taxon>
        <taxon>Sar</taxon>
        <taxon>Stramenopiles</taxon>
        <taxon>Ochrophyta</taxon>
        <taxon>Bacillariophyta</taxon>
        <taxon>Bacillariophyceae</taxon>
        <taxon>Bacillariophycidae</taxon>
        <taxon>Bacillariales</taxon>
        <taxon>Bacillariaceae</taxon>
        <taxon>Cylindrotheca</taxon>
    </lineage>
</organism>
<evidence type="ECO:0000259" key="1">
    <source>
        <dbReference type="Pfam" id="PF07727"/>
    </source>
</evidence>
<accession>A0AAD2JMR5</accession>
<protein>
    <recommendedName>
        <fullName evidence="1">Reverse transcriptase Ty1/copia-type domain-containing protein</fullName>
    </recommendedName>
</protein>
<dbReference type="SUPFAM" id="SSF56672">
    <property type="entry name" value="DNA/RNA polymerases"/>
    <property type="match status" value="1"/>
</dbReference>
<name>A0AAD2JMR5_9STRA</name>
<comment type="caution">
    <text evidence="2">The sequence shown here is derived from an EMBL/GenBank/DDBJ whole genome shotgun (WGS) entry which is preliminary data.</text>
</comment>
<gene>
    <name evidence="2" type="ORF">CYCCA115_LOCUS21198</name>
</gene>